<proteinExistence type="predicted"/>
<dbReference type="AlphaFoldDB" id="X1VG66"/>
<name>X1VG66_9ZZZZ</name>
<accession>X1VG66</accession>
<gene>
    <name evidence="1" type="ORF">S12H4_52202</name>
</gene>
<evidence type="ECO:0000313" key="1">
    <source>
        <dbReference type="EMBL" id="GAJ06030.1"/>
    </source>
</evidence>
<sequence length="76" mass="9148">MIVKRIYQKDNTIQWYECDFVIRVPKNEKDLEKFIMYKDKKLIGEIECDPGNGNGFTIFFLENGKTVDTFYWKVNK</sequence>
<protein>
    <submittedName>
        <fullName evidence="1">Uncharacterized protein</fullName>
    </submittedName>
</protein>
<reference evidence="1" key="1">
    <citation type="journal article" date="2014" name="Front. Microbiol.">
        <title>High frequency of phylogenetically diverse reductive dehalogenase-homologous genes in deep subseafloor sedimentary metagenomes.</title>
        <authorList>
            <person name="Kawai M."/>
            <person name="Futagami T."/>
            <person name="Toyoda A."/>
            <person name="Takaki Y."/>
            <person name="Nishi S."/>
            <person name="Hori S."/>
            <person name="Arai W."/>
            <person name="Tsubouchi T."/>
            <person name="Morono Y."/>
            <person name="Uchiyama I."/>
            <person name="Ito T."/>
            <person name="Fujiyama A."/>
            <person name="Inagaki F."/>
            <person name="Takami H."/>
        </authorList>
    </citation>
    <scope>NUCLEOTIDE SEQUENCE</scope>
    <source>
        <strain evidence="1">Expedition CK06-06</strain>
    </source>
</reference>
<dbReference type="EMBL" id="BARW01033089">
    <property type="protein sequence ID" value="GAJ06030.1"/>
    <property type="molecule type" value="Genomic_DNA"/>
</dbReference>
<organism evidence="1">
    <name type="scientific">marine sediment metagenome</name>
    <dbReference type="NCBI Taxonomy" id="412755"/>
    <lineage>
        <taxon>unclassified sequences</taxon>
        <taxon>metagenomes</taxon>
        <taxon>ecological metagenomes</taxon>
    </lineage>
</organism>
<comment type="caution">
    <text evidence="1">The sequence shown here is derived from an EMBL/GenBank/DDBJ whole genome shotgun (WGS) entry which is preliminary data.</text>
</comment>